<reference evidence="3" key="1">
    <citation type="submission" date="2022-08" db="UniProtKB">
        <authorList>
            <consortium name="EnsemblMetazoa"/>
        </authorList>
    </citation>
    <scope>IDENTIFICATION</scope>
    <source>
        <strain evidence="3">05x7-T-G4-1.051#20</strain>
    </source>
</reference>
<dbReference type="AlphaFoldDB" id="A0A8W8LHE3"/>
<proteinExistence type="predicted"/>
<dbReference type="EnsemblMetazoa" id="G27514.7">
    <property type="protein sequence ID" value="G27514.7:cds"/>
    <property type="gene ID" value="G27514"/>
</dbReference>
<evidence type="ECO:0000256" key="1">
    <source>
        <dbReference type="SAM" id="MobiDB-lite"/>
    </source>
</evidence>
<evidence type="ECO:0000313" key="3">
    <source>
        <dbReference type="EnsemblMetazoa" id="G27514.7:cds"/>
    </source>
</evidence>
<evidence type="ECO:0000313" key="4">
    <source>
        <dbReference type="Proteomes" id="UP000005408"/>
    </source>
</evidence>
<sequence>MYLIPLCLVLLDVLISTNAQMIRDGRFFNLRNRPPFLRFPPIPPPGSFNPRFPFPQGGGTLRGAINQPRQFWPNNRNDRAIPGRQTSDFRNNLNNRPTGQNIVRPPFGAVQQPVPNVRNDRFPNSFADQNQNRFLRPAVNTNDLNTLRNDFSTFQQMRNIPQFPTDLFARRSPQSGPAAIAPFSQLPTQNLGQTRSNSPYLWFN</sequence>
<protein>
    <submittedName>
        <fullName evidence="3">Uncharacterized protein</fullName>
    </submittedName>
</protein>
<keyword evidence="2" id="KW-0732">Signal</keyword>
<feature type="chain" id="PRO_5036461609" evidence="2">
    <location>
        <begin position="20"/>
        <end position="204"/>
    </location>
</feature>
<organism evidence="3 4">
    <name type="scientific">Magallana gigas</name>
    <name type="common">Pacific oyster</name>
    <name type="synonym">Crassostrea gigas</name>
    <dbReference type="NCBI Taxonomy" id="29159"/>
    <lineage>
        <taxon>Eukaryota</taxon>
        <taxon>Metazoa</taxon>
        <taxon>Spiralia</taxon>
        <taxon>Lophotrochozoa</taxon>
        <taxon>Mollusca</taxon>
        <taxon>Bivalvia</taxon>
        <taxon>Autobranchia</taxon>
        <taxon>Pteriomorphia</taxon>
        <taxon>Ostreida</taxon>
        <taxon>Ostreoidea</taxon>
        <taxon>Ostreidae</taxon>
        <taxon>Magallana</taxon>
    </lineage>
</organism>
<feature type="compositionally biased region" description="Polar residues" evidence="1">
    <location>
        <begin position="185"/>
        <end position="204"/>
    </location>
</feature>
<keyword evidence="4" id="KW-1185">Reference proteome</keyword>
<feature type="signal peptide" evidence="2">
    <location>
        <begin position="1"/>
        <end position="19"/>
    </location>
</feature>
<name>A0A8W8LHE3_MAGGI</name>
<accession>A0A8W8LHE3</accession>
<feature type="region of interest" description="Disordered" evidence="1">
    <location>
        <begin position="171"/>
        <end position="204"/>
    </location>
</feature>
<evidence type="ECO:0000256" key="2">
    <source>
        <dbReference type="SAM" id="SignalP"/>
    </source>
</evidence>
<dbReference type="Proteomes" id="UP000005408">
    <property type="component" value="Unassembled WGS sequence"/>
</dbReference>